<protein>
    <submittedName>
        <fullName evidence="12">DEAD/DEAH box helicase</fullName>
    </submittedName>
</protein>
<accession>A0A2T0BFP9</accession>
<keyword evidence="8" id="KW-0067">ATP-binding</keyword>
<evidence type="ECO:0000256" key="4">
    <source>
        <dbReference type="ARBA" id="ARBA00022723"/>
    </source>
</evidence>
<dbReference type="SMART" id="SM00487">
    <property type="entry name" value="DEXDc"/>
    <property type="match status" value="1"/>
</dbReference>
<evidence type="ECO:0000256" key="7">
    <source>
        <dbReference type="ARBA" id="ARBA00022806"/>
    </source>
</evidence>
<feature type="domain" description="HD Cas3-type" evidence="11">
    <location>
        <begin position="9"/>
        <end position="206"/>
    </location>
</feature>
<evidence type="ECO:0000256" key="2">
    <source>
        <dbReference type="ARBA" id="ARBA00009046"/>
    </source>
</evidence>
<dbReference type="RefSeq" id="WP_106059608.1">
    <property type="nucleotide sequence ID" value="NZ_PVXQ01000014.1"/>
</dbReference>
<evidence type="ECO:0000256" key="6">
    <source>
        <dbReference type="ARBA" id="ARBA00022801"/>
    </source>
</evidence>
<dbReference type="Pfam" id="PF01966">
    <property type="entry name" value="HD"/>
    <property type="match status" value="1"/>
</dbReference>
<dbReference type="Pfam" id="PF00270">
    <property type="entry name" value="DEAD"/>
    <property type="match status" value="1"/>
</dbReference>
<dbReference type="GO" id="GO:0003676">
    <property type="term" value="F:nucleic acid binding"/>
    <property type="evidence" value="ECO:0007669"/>
    <property type="project" value="InterPro"/>
</dbReference>
<comment type="similarity">
    <text evidence="1">In the N-terminal section; belongs to the CRISPR-associated nuclease Cas3-HD family.</text>
</comment>
<evidence type="ECO:0000313" key="12">
    <source>
        <dbReference type="EMBL" id="PRR82652.1"/>
    </source>
</evidence>
<gene>
    <name evidence="12" type="ORF">CLVI_16190</name>
</gene>
<evidence type="ECO:0000256" key="1">
    <source>
        <dbReference type="ARBA" id="ARBA00006847"/>
    </source>
</evidence>
<dbReference type="SUPFAM" id="SSF52540">
    <property type="entry name" value="P-loop containing nucleoside triphosphate hydrolases"/>
    <property type="match status" value="1"/>
</dbReference>
<dbReference type="InterPro" id="IPR054712">
    <property type="entry name" value="Cas3-like_dom"/>
</dbReference>
<dbReference type="AlphaFoldDB" id="A0A2T0BFP9"/>
<evidence type="ECO:0000256" key="5">
    <source>
        <dbReference type="ARBA" id="ARBA00022741"/>
    </source>
</evidence>
<dbReference type="Gene3D" id="1.10.3210.30">
    <property type="match status" value="1"/>
</dbReference>
<evidence type="ECO:0000256" key="9">
    <source>
        <dbReference type="ARBA" id="ARBA00023118"/>
    </source>
</evidence>
<evidence type="ECO:0000259" key="11">
    <source>
        <dbReference type="PROSITE" id="PS51643"/>
    </source>
</evidence>
<evidence type="ECO:0000256" key="8">
    <source>
        <dbReference type="ARBA" id="ARBA00022840"/>
    </source>
</evidence>
<dbReference type="InterPro" id="IPR038257">
    <property type="entry name" value="CRISPR-assoc_Cas3_HD_sf"/>
</dbReference>
<keyword evidence="9" id="KW-0051">Antiviral defense</keyword>
<sequence>MVCAHINPITLKEQSVKEHLYNVSKMSMEYGAKISLEATGKLIGILHDMGKGTKRFDSYIRYSCKHPKDKSLKGTINHSTAGAKFIYDNFYNTTDQYQKFTAQIISLAICSHHGGLIDCLDLKGMDKFTDRMNTDKDILYEEALNYFKEECFEIAQIKELFNKAMEEIKVMFIKINKIDSTAKFGRFAAGMLEKYLFSCVIDADRYDTYTFMEGKEQNSNIDRSGLWNELSDLLEIKLKGYPKKTKIDLLREEVSLSCKNFAVNSPGIYQLSVPTGGGKTLSSLRYALAHAKKFKKDRIFYIIPFTTIIDQNAKEIKDILGHEDMILEHHSNLIIDYSKDNDDDLEVYKLLTERWDSPIILTTMVQFLDTLFSGGTQGARRIHNLANSVIIFDEIQAIPIKCINMFNSAMNFLSNICNATIILCTATQPLLEKTEMPIKLSENPNIISDVHEKFEQFKRVNLVDKMVVGGYSANSLKNFILDKMDHVKSLLVILNTKNSAKGVFNELLQANQELPKEKQYIIFHLSTNMCPSHRMKILRNMRMKLGHERVICISTQLIEAGVNISFGCVLRSLAGLDNIAQAAGRCNRHGENEDYSEVYIVNIEGENVSKLVDIKAGQQCTERVLRDFKENPDMFDKDLLSQKAMERYYKYYFHERRNQMNYTLSKENSDKSMYDILSGNNEAANEFNSRNGYKSKLMLKQAFKTAGNEFQVIDQNTTGIIVPYGEGEELITLINGDCSLGQLKQYLKRSQQFSVNLFEQDKRKLEEMGAFIGLKNNTVIALRKEFYGDDVGVTFDNSPMEFCNF</sequence>
<keyword evidence="6" id="KW-0378">Hydrolase</keyword>
<feature type="domain" description="Helicase ATP-binding" evidence="10">
    <location>
        <begin position="260"/>
        <end position="446"/>
    </location>
</feature>
<keyword evidence="5" id="KW-0547">Nucleotide-binding</keyword>
<dbReference type="PROSITE" id="PS51643">
    <property type="entry name" value="HD_CAS3"/>
    <property type="match status" value="1"/>
</dbReference>
<dbReference type="Pfam" id="PF22590">
    <property type="entry name" value="Cas3-like_C_2"/>
    <property type="match status" value="1"/>
</dbReference>
<dbReference type="CDD" id="cd17930">
    <property type="entry name" value="DEXHc_cas3"/>
    <property type="match status" value="1"/>
</dbReference>
<dbReference type="GO" id="GO:0046872">
    <property type="term" value="F:metal ion binding"/>
    <property type="evidence" value="ECO:0007669"/>
    <property type="project" value="UniProtKB-KW"/>
</dbReference>
<dbReference type="Gene3D" id="3.40.50.300">
    <property type="entry name" value="P-loop containing nucleotide triphosphate hydrolases"/>
    <property type="match status" value="2"/>
</dbReference>
<keyword evidence="7 12" id="KW-0347">Helicase</keyword>
<dbReference type="GO" id="GO:0016787">
    <property type="term" value="F:hydrolase activity"/>
    <property type="evidence" value="ECO:0007669"/>
    <property type="project" value="UniProtKB-KW"/>
</dbReference>
<evidence type="ECO:0000259" key="10">
    <source>
        <dbReference type="PROSITE" id="PS51192"/>
    </source>
</evidence>
<comment type="caution">
    <text evidence="12">The sequence shown here is derived from an EMBL/GenBank/DDBJ whole genome shotgun (WGS) entry which is preliminary data.</text>
</comment>
<name>A0A2T0BFP9_9CLOT</name>
<dbReference type="InterPro" id="IPR027417">
    <property type="entry name" value="P-loop_NTPase"/>
</dbReference>
<dbReference type="GO" id="GO:0004518">
    <property type="term" value="F:nuclease activity"/>
    <property type="evidence" value="ECO:0007669"/>
    <property type="project" value="UniProtKB-KW"/>
</dbReference>
<keyword evidence="3" id="KW-0540">Nuclease</keyword>
<keyword evidence="4" id="KW-0479">Metal-binding</keyword>
<dbReference type="InterPro" id="IPR006483">
    <property type="entry name" value="CRISPR-assoc_Cas3_HD"/>
</dbReference>
<dbReference type="CDD" id="cd09641">
    <property type="entry name" value="Cas3''_I"/>
    <property type="match status" value="1"/>
</dbReference>
<organism evidence="12 13">
    <name type="scientific">Clostridium vincentii</name>
    <dbReference type="NCBI Taxonomy" id="52704"/>
    <lineage>
        <taxon>Bacteria</taxon>
        <taxon>Bacillati</taxon>
        <taxon>Bacillota</taxon>
        <taxon>Clostridia</taxon>
        <taxon>Eubacteriales</taxon>
        <taxon>Clostridiaceae</taxon>
        <taxon>Clostridium</taxon>
    </lineage>
</organism>
<proteinExistence type="inferred from homology"/>
<dbReference type="OrthoDB" id="9810236at2"/>
<dbReference type="InterPro" id="IPR006474">
    <property type="entry name" value="Helicase_Cas3_CRISPR-ass_core"/>
</dbReference>
<dbReference type="InterPro" id="IPR011545">
    <property type="entry name" value="DEAD/DEAH_box_helicase_dom"/>
</dbReference>
<reference evidence="12 13" key="1">
    <citation type="submission" date="2018-03" db="EMBL/GenBank/DDBJ databases">
        <title>Genome sequence of Clostridium vincentii DSM 10228.</title>
        <authorList>
            <person name="Poehlein A."/>
            <person name="Daniel R."/>
        </authorList>
    </citation>
    <scope>NUCLEOTIDE SEQUENCE [LARGE SCALE GENOMIC DNA]</scope>
    <source>
        <strain evidence="12 13">DSM 10228</strain>
    </source>
</reference>
<dbReference type="NCBIfam" id="TIGR01596">
    <property type="entry name" value="cas3_HD"/>
    <property type="match status" value="1"/>
</dbReference>
<dbReference type="EMBL" id="PVXQ01000014">
    <property type="protein sequence ID" value="PRR82652.1"/>
    <property type="molecule type" value="Genomic_DNA"/>
</dbReference>
<dbReference type="InterPro" id="IPR014001">
    <property type="entry name" value="Helicase_ATP-bd"/>
</dbReference>
<dbReference type="SUPFAM" id="SSF109604">
    <property type="entry name" value="HD-domain/PDEase-like"/>
    <property type="match status" value="1"/>
</dbReference>
<comment type="similarity">
    <text evidence="2">In the central section; belongs to the CRISPR-associated helicase Cas3 family.</text>
</comment>
<evidence type="ECO:0000256" key="3">
    <source>
        <dbReference type="ARBA" id="ARBA00022722"/>
    </source>
</evidence>
<dbReference type="InterPro" id="IPR006674">
    <property type="entry name" value="HD_domain"/>
</dbReference>
<dbReference type="GO" id="GO:0004386">
    <property type="term" value="F:helicase activity"/>
    <property type="evidence" value="ECO:0007669"/>
    <property type="project" value="UniProtKB-KW"/>
</dbReference>
<dbReference type="GO" id="GO:0005524">
    <property type="term" value="F:ATP binding"/>
    <property type="evidence" value="ECO:0007669"/>
    <property type="project" value="UniProtKB-KW"/>
</dbReference>
<evidence type="ECO:0000313" key="13">
    <source>
        <dbReference type="Proteomes" id="UP000239471"/>
    </source>
</evidence>
<dbReference type="PROSITE" id="PS51192">
    <property type="entry name" value="HELICASE_ATP_BIND_1"/>
    <property type="match status" value="1"/>
</dbReference>
<dbReference type="NCBIfam" id="TIGR01587">
    <property type="entry name" value="cas3_core"/>
    <property type="match status" value="1"/>
</dbReference>
<keyword evidence="13" id="KW-1185">Reference proteome</keyword>
<dbReference type="Proteomes" id="UP000239471">
    <property type="component" value="Unassembled WGS sequence"/>
</dbReference>
<dbReference type="GO" id="GO:0051607">
    <property type="term" value="P:defense response to virus"/>
    <property type="evidence" value="ECO:0007669"/>
    <property type="project" value="UniProtKB-KW"/>
</dbReference>